<protein>
    <submittedName>
        <fullName evidence="1">Uncharacterized protein</fullName>
    </submittedName>
</protein>
<name>A0A084AFU2_STACB</name>
<organism evidence="1 2">
    <name type="scientific">Stachybotrys chartarum (strain CBS 109288 / IBT 7711)</name>
    <name type="common">Toxic black mold</name>
    <name type="synonym">Stilbospora chartarum</name>
    <dbReference type="NCBI Taxonomy" id="1280523"/>
    <lineage>
        <taxon>Eukaryota</taxon>
        <taxon>Fungi</taxon>
        <taxon>Dikarya</taxon>
        <taxon>Ascomycota</taxon>
        <taxon>Pezizomycotina</taxon>
        <taxon>Sordariomycetes</taxon>
        <taxon>Hypocreomycetidae</taxon>
        <taxon>Hypocreales</taxon>
        <taxon>Stachybotryaceae</taxon>
        <taxon>Stachybotrys</taxon>
    </lineage>
</organism>
<dbReference type="AlphaFoldDB" id="A0A084AFU2"/>
<proteinExistence type="predicted"/>
<dbReference type="Proteomes" id="UP000028045">
    <property type="component" value="Unassembled WGS sequence"/>
</dbReference>
<evidence type="ECO:0000313" key="1">
    <source>
        <dbReference type="EMBL" id="KEY64171.1"/>
    </source>
</evidence>
<gene>
    <name evidence="1" type="ORF">S7711_10722</name>
</gene>
<accession>A0A084AFU2</accession>
<dbReference type="HOGENOM" id="CLU_1305574_0_0_1"/>
<keyword evidence="2" id="KW-1185">Reference proteome</keyword>
<dbReference type="EMBL" id="KL648750">
    <property type="protein sequence ID" value="KEY64171.1"/>
    <property type="molecule type" value="Genomic_DNA"/>
</dbReference>
<evidence type="ECO:0000313" key="2">
    <source>
        <dbReference type="Proteomes" id="UP000028045"/>
    </source>
</evidence>
<reference evidence="1 2" key="1">
    <citation type="journal article" date="2014" name="BMC Genomics">
        <title>Comparative genome sequencing reveals chemotype-specific gene clusters in the toxigenic black mold Stachybotrys.</title>
        <authorList>
            <person name="Semeiks J."/>
            <person name="Borek D."/>
            <person name="Otwinowski Z."/>
            <person name="Grishin N.V."/>
        </authorList>
    </citation>
    <scope>NUCLEOTIDE SEQUENCE [LARGE SCALE GENOMIC DNA]</scope>
    <source>
        <strain evidence="2">CBS 109288 / IBT 7711</strain>
    </source>
</reference>
<sequence length="211" mass="23646">MDHLLVHRDMASAYWLQFHPQRGQHLKCSALQPSSRCFASANERVYVVSQLRHRNTRLTAVQGQRQHMPSPTRHTEIHSSSLQAGNVFGYAGPAASTPPCGPAAPSTTNDANVTSFYYYAFASHSFALARNYLSQVNYEALNAVIAAIRWVGSLHLSSHATARANLLLFYRPAHHLRQAEATPYRSYRLHNWLHLLLLQCEKNGVKGVAEQ</sequence>